<keyword evidence="1" id="KW-0812">Transmembrane</keyword>
<keyword evidence="1" id="KW-0472">Membrane</keyword>
<keyword evidence="1" id="KW-1133">Transmembrane helix</keyword>
<sequence>MTFNKEKCRVLHLERNNPMLFHRLGINLLESSSAEKDLEVLVDNKLSMSQQCVPVDKKAKVILGFMEKSIAIRSTEIILTLYSVLMGHIWSVVSSSGLLRMRQTSRNWSGFSLKLQRCNNKNISIIIRVFGTSPKHNSIPAIGKKMNSTTAKNSTPVQGQEFASIILKLGSDQLKISSAEKDLEILMDNKLSMKQQCVLGAEKAKGILRFLGKSIANRSREEILSLYLTLLQHFWSAVCSAGLLRQETWSFWGGFSEV</sequence>
<feature type="transmembrane region" description="Helical" evidence="1">
    <location>
        <begin position="77"/>
        <end position="99"/>
    </location>
</feature>
<evidence type="ECO:0000313" key="3">
    <source>
        <dbReference type="Proteomes" id="UP001145742"/>
    </source>
</evidence>
<name>A0ABQ9DDR6_9PASS</name>
<evidence type="ECO:0000313" key="2">
    <source>
        <dbReference type="EMBL" id="KAJ7419594.1"/>
    </source>
</evidence>
<reference evidence="2" key="1">
    <citation type="submission" date="2019-10" db="EMBL/GenBank/DDBJ databases">
        <authorList>
            <person name="Soares A.E.R."/>
            <person name="Aleixo A."/>
            <person name="Schneider P."/>
            <person name="Miyaki C.Y."/>
            <person name="Schneider M.P."/>
            <person name="Mello C."/>
            <person name="Vasconcelos A.T.R."/>
        </authorList>
    </citation>
    <scope>NUCLEOTIDE SEQUENCE</scope>
    <source>
        <tissue evidence="2">Muscle</tissue>
    </source>
</reference>
<organism evidence="2 3">
    <name type="scientific">Willisornis vidua</name>
    <name type="common">Xingu scale-backed antbird</name>
    <dbReference type="NCBI Taxonomy" id="1566151"/>
    <lineage>
        <taxon>Eukaryota</taxon>
        <taxon>Metazoa</taxon>
        <taxon>Chordata</taxon>
        <taxon>Craniata</taxon>
        <taxon>Vertebrata</taxon>
        <taxon>Euteleostomi</taxon>
        <taxon>Archelosauria</taxon>
        <taxon>Archosauria</taxon>
        <taxon>Dinosauria</taxon>
        <taxon>Saurischia</taxon>
        <taxon>Theropoda</taxon>
        <taxon>Coelurosauria</taxon>
        <taxon>Aves</taxon>
        <taxon>Neognathae</taxon>
        <taxon>Neoaves</taxon>
        <taxon>Telluraves</taxon>
        <taxon>Australaves</taxon>
        <taxon>Passeriformes</taxon>
        <taxon>Thamnophilidae</taxon>
        <taxon>Willisornis</taxon>
    </lineage>
</organism>
<dbReference type="PANTHER" id="PTHR33332">
    <property type="entry name" value="REVERSE TRANSCRIPTASE DOMAIN-CONTAINING PROTEIN"/>
    <property type="match status" value="1"/>
</dbReference>
<proteinExistence type="predicted"/>
<keyword evidence="3" id="KW-1185">Reference proteome</keyword>
<protein>
    <submittedName>
        <fullName evidence="2">Uncharacterized protein</fullName>
    </submittedName>
</protein>
<comment type="caution">
    <text evidence="2">The sequence shown here is derived from an EMBL/GenBank/DDBJ whole genome shotgun (WGS) entry which is preliminary data.</text>
</comment>
<accession>A0ABQ9DDR6</accession>
<dbReference type="Proteomes" id="UP001145742">
    <property type="component" value="Unassembled WGS sequence"/>
</dbReference>
<gene>
    <name evidence="2" type="ORF">WISP_52980</name>
</gene>
<evidence type="ECO:0000256" key="1">
    <source>
        <dbReference type="SAM" id="Phobius"/>
    </source>
</evidence>
<dbReference type="EMBL" id="WHWB01033482">
    <property type="protein sequence ID" value="KAJ7419594.1"/>
    <property type="molecule type" value="Genomic_DNA"/>
</dbReference>